<dbReference type="PANTHER" id="PTHR22911:SF79">
    <property type="entry name" value="MOBA-LIKE NTP TRANSFERASE DOMAIN-CONTAINING PROTEIN"/>
    <property type="match status" value="1"/>
</dbReference>
<dbReference type="SUPFAM" id="SSF103481">
    <property type="entry name" value="Multidrug resistance efflux transporter EmrE"/>
    <property type="match status" value="2"/>
</dbReference>
<evidence type="ECO:0000313" key="6">
    <source>
        <dbReference type="EMBL" id="MCI4656286.1"/>
    </source>
</evidence>
<comment type="caution">
    <text evidence="6">The sequence shown here is derived from an EMBL/GenBank/DDBJ whole genome shotgun (WGS) entry which is preliminary data.</text>
</comment>
<dbReference type="AlphaFoldDB" id="A0AA41UIT0"/>
<feature type="compositionally biased region" description="Basic and acidic residues" evidence="2">
    <location>
        <begin position="72"/>
        <end position="103"/>
    </location>
</feature>
<comment type="similarity">
    <text evidence="1">Belongs to the EamA transporter family.</text>
</comment>
<dbReference type="Gene3D" id="1.10.3730.20">
    <property type="match status" value="1"/>
</dbReference>
<dbReference type="InterPro" id="IPR037185">
    <property type="entry name" value="EmrE-like"/>
</dbReference>
<evidence type="ECO:0000256" key="1">
    <source>
        <dbReference type="ARBA" id="ARBA00007362"/>
    </source>
</evidence>
<dbReference type="Proteomes" id="UP001165341">
    <property type="component" value="Unassembled WGS sequence"/>
</dbReference>
<keyword evidence="3" id="KW-0812">Transmembrane</keyword>
<keyword evidence="7" id="KW-1185">Reference proteome</keyword>
<keyword evidence="4" id="KW-0732">Signal</keyword>
<feature type="transmembrane region" description="Helical" evidence="3">
    <location>
        <begin position="173"/>
        <end position="193"/>
    </location>
</feature>
<dbReference type="GO" id="GO:0016020">
    <property type="term" value="C:membrane"/>
    <property type="evidence" value="ECO:0007669"/>
    <property type="project" value="InterPro"/>
</dbReference>
<evidence type="ECO:0000256" key="3">
    <source>
        <dbReference type="SAM" id="Phobius"/>
    </source>
</evidence>
<feature type="transmembrane region" description="Helical" evidence="3">
    <location>
        <begin position="320"/>
        <end position="338"/>
    </location>
</feature>
<feature type="transmembrane region" description="Helical" evidence="3">
    <location>
        <begin position="118"/>
        <end position="138"/>
    </location>
</feature>
<feature type="domain" description="EamA" evidence="5">
    <location>
        <begin position="203"/>
        <end position="337"/>
    </location>
</feature>
<feature type="signal peptide" evidence="4">
    <location>
        <begin position="1"/>
        <end position="25"/>
    </location>
</feature>
<dbReference type="EMBL" id="JALGAR010000001">
    <property type="protein sequence ID" value="MCI4656286.1"/>
    <property type="molecule type" value="Genomic_DNA"/>
</dbReference>
<accession>A0AA41UIT0</accession>
<evidence type="ECO:0000256" key="4">
    <source>
        <dbReference type="SAM" id="SignalP"/>
    </source>
</evidence>
<feature type="chain" id="PRO_5041325433" evidence="4">
    <location>
        <begin position="26"/>
        <end position="351"/>
    </location>
</feature>
<protein>
    <submittedName>
        <fullName evidence="6">DMT family transporter</fullName>
    </submittedName>
</protein>
<feature type="transmembrane region" description="Helical" evidence="3">
    <location>
        <begin position="230"/>
        <end position="251"/>
    </location>
</feature>
<name>A0AA41UIT0_9MICO</name>
<reference evidence="6" key="1">
    <citation type="submission" date="2022-03" db="EMBL/GenBank/DDBJ databases">
        <title>Cryobacterium sp. nov. strain ZS14-85, isolated from Antarctic soil.</title>
        <authorList>
            <person name="Li J."/>
            <person name="Niu G."/>
        </authorList>
    </citation>
    <scope>NUCLEOTIDE SEQUENCE</scope>
    <source>
        <strain evidence="6">ZS14-85</strain>
    </source>
</reference>
<evidence type="ECO:0000313" key="7">
    <source>
        <dbReference type="Proteomes" id="UP001165341"/>
    </source>
</evidence>
<evidence type="ECO:0000256" key="2">
    <source>
        <dbReference type="SAM" id="MobiDB-lite"/>
    </source>
</evidence>
<proteinExistence type="inferred from homology"/>
<sequence length="351" mass="34928">MTVRASRWLIVLAAVCFGTTGTAQALGALGGAEASATSLGAARIVFGGALLAILAFAVALAERRRRSAAAGRDGEPDGAGGRDGERDSERDGDGDGDLDRDSVRGSGRVRSRPRGSSVALVILGAAGVAAYQPAFFTGTAQNGVAVGTLVALGSAPVLTGLLEWGWYRRPPGIRWACATFVAATGVAALSGLFSGGGGPVTVLGIAGSLGAAGSYAVYTLSTKLLLDRGWAPAAAMGATFGAAAVLMLPVLLASNPAWLAQPAGLATAAWLAIVATALAYTLFARGLRGLSASQVSTLTLVEPVTATALGVFVLHEDFTPATVVGVALLVAGLGILTMNRRAAGAPTGTLS</sequence>
<dbReference type="RefSeq" id="WP_243010532.1">
    <property type="nucleotide sequence ID" value="NZ_JALGAR010000001.1"/>
</dbReference>
<feature type="transmembrane region" description="Helical" evidence="3">
    <location>
        <begin position="199"/>
        <end position="218"/>
    </location>
</feature>
<feature type="transmembrane region" description="Helical" evidence="3">
    <location>
        <begin position="295"/>
        <end position="314"/>
    </location>
</feature>
<evidence type="ECO:0000259" key="5">
    <source>
        <dbReference type="Pfam" id="PF00892"/>
    </source>
</evidence>
<dbReference type="Pfam" id="PF00892">
    <property type="entry name" value="EamA"/>
    <property type="match status" value="1"/>
</dbReference>
<feature type="transmembrane region" description="Helical" evidence="3">
    <location>
        <begin position="263"/>
        <end position="283"/>
    </location>
</feature>
<keyword evidence="3" id="KW-1133">Transmembrane helix</keyword>
<gene>
    <name evidence="6" type="ORF">MQH31_00460</name>
</gene>
<dbReference type="PANTHER" id="PTHR22911">
    <property type="entry name" value="ACYL-MALONYL CONDENSING ENZYME-RELATED"/>
    <property type="match status" value="1"/>
</dbReference>
<feature type="transmembrane region" description="Helical" evidence="3">
    <location>
        <begin position="41"/>
        <end position="61"/>
    </location>
</feature>
<dbReference type="InterPro" id="IPR000620">
    <property type="entry name" value="EamA_dom"/>
</dbReference>
<feature type="region of interest" description="Disordered" evidence="2">
    <location>
        <begin position="67"/>
        <end position="112"/>
    </location>
</feature>
<keyword evidence="3" id="KW-0472">Membrane</keyword>
<organism evidence="6 7">
    <name type="scientific">Cryobacterium zhongshanensis</name>
    <dbReference type="NCBI Taxonomy" id="2928153"/>
    <lineage>
        <taxon>Bacteria</taxon>
        <taxon>Bacillati</taxon>
        <taxon>Actinomycetota</taxon>
        <taxon>Actinomycetes</taxon>
        <taxon>Micrococcales</taxon>
        <taxon>Microbacteriaceae</taxon>
        <taxon>Cryobacterium</taxon>
    </lineage>
</organism>
<feature type="transmembrane region" description="Helical" evidence="3">
    <location>
        <begin position="144"/>
        <end position="166"/>
    </location>
</feature>